<reference evidence="4 5" key="1">
    <citation type="submission" date="2024-04" db="EMBL/GenBank/DDBJ databases">
        <title>Isolation of an actinomycete strain from pig manure.</title>
        <authorList>
            <person name="Gong T."/>
            <person name="Yu Z."/>
            <person name="An M."/>
            <person name="Wei C."/>
            <person name="Yang W."/>
            <person name="Liu L."/>
        </authorList>
    </citation>
    <scope>NUCLEOTIDE SEQUENCE [LARGE SCALE GENOMIC DNA]</scope>
    <source>
        <strain evidence="4 5">ZF39</strain>
    </source>
</reference>
<feature type="compositionally biased region" description="Low complexity" evidence="2">
    <location>
        <begin position="42"/>
        <end position="71"/>
    </location>
</feature>
<dbReference type="RefSeq" id="WP_425308459.1">
    <property type="nucleotide sequence ID" value="NZ_CP154795.1"/>
</dbReference>
<dbReference type="Gene3D" id="2.40.260.10">
    <property type="entry name" value="Sortase"/>
    <property type="match status" value="1"/>
</dbReference>
<dbReference type="CDD" id="cd05829">
    <property type="entry name" value="Sortase_F"/>
    <property type="match status" value="1"/>
</dbReference>
<evidence type="ECO:0000256" key="2">
    <source>
        <dbReference type="SAM" id="MobiDB-lite"/>
    </source>
</evidence>
<proteinExistence type="predicted"/>
<dbReference type="InterPro" id="IPR042001">
    <property type="entry name" value="Sortase_F"/>
</dbReference>
<gene>
    <name evidence="4" type="ORF">AADG42_06780</name>
</gene>
<keyword evidence="3" id="KW-0472">Membrane</keyword>
<keyword evidence="5" id="KW-1185">Reference proteome</keyword>
<sequence>MPSFLKNRAVQISLGVVVVALVVVAAVIGLRPRPNATVAQPAASTVAPVETTAAPTSESSPEETPGSSPTPMQTCTNFTGDMESPTKFEVDRMDVDSPMMVVGKDADGNPGAPPPNEAYTTAWYNGSPAPGTTQGNVILTIHTYSKGQALGNDLFGASGLMEPQPGKGLQEGDLIKVSDAEGKQVCYRYTGQTKVWVKTYDPTSGVFHNPDGPPQLAIMICWDYNPGTKDWDSRIIFYASLIPEGTPAPAAGA</sequence>
<evidence type="ECO:0000256" key="1">
    <source>
        <dbReference type="ARBA" id="ARBA00022801"/>
    </source>
</evidence>
<dbReference type="InterPro" id="IPR005754">
    <property type="entry name" value="Sortase"/>
</dbReference>
<accession>A0ABZ3FQI2</accession>
<evidence type="ECO:0000313" key="5">
    <source>
        <dbReference type="Proteomes" id="UP001442841"/>
    </source>
</evidence>
<dbReference type="SUPFAM" id="SSF63817">
    <property type="entry name" value="Sortase"/>
    <property type="match status" value="1"/>
</dbReference>
<evidence type="ECO:0000256" key="3">
    <source>
        <dbReference type="SAM" id="Phobius"/>
    </source>
</evidence>
<protein>
    <submittedName>
        <fullName evidence="4">Class F sortase</fullName>
    </submittedName>
</protein>
<dbReference type="Proteomes" id="UP001442841">
    <property type="component" value="Chromosome"/>
</dbReference>
<keyword evidence="1" id="KW-0378">Hydrolase</keyword>
<name>A0ABZ3FQI2_9ACTN</name>
<feature type="region of interest" description="Disordered" evidence="2">
    <location>
        <begin position="36"/>
        <end position="84"/>
    </location>
</feature>
<keyword evidence="3" id="KW-0812">Transmembrane</keyword>
<dbReference type="Pfam" id="PF04203">
    <property type="entry name" value="Sortase"/>
    <property type="match status" value="1"/>
</dbReference>
<keyword evidence="3" id="KW-1133">Transmembrane helix</keyword>
<evidence type="ECO:0000313" key="4">
    <source>
        <dbReference type="EMBL" id="XAN07015.1"/>
    </source>
</evidence>
<organism evidence="4 5">
    <name type="scientific">Ammonicoccus fulvus</name>
    <dbReference type="NCBI Taxonomy" id="3138240"/>
    <lineage>
        <taxon>Bacteria</taxon>
        <taxon>Bacillati</taxon>
        <taxon>Actinomycetota</taxon>
        <taxon>Actinomycetes</taxon>
        <taxon>Propionibacteriales</taxon>
        <taxon>Propionibacteriaceae</taxon>
        <taxon>Ammonicoccus</taxon>
    </lineage>
</organism>
<dbReference type="InterPro" id="IPR023365">
    <property type="entry name" value="Sortase_dom-sf"/>
</dbReference>
<feature type="transmembrane region" description="Helical" evidence="3">
    <location>
        <begin position="12"/>
        <end position="30"/>
    </location>
</feature>
<dbReference type="EMBL" id="CP154795">
    <property type="protein sequence ID" value="XAN07015.1"/>
    <property type="molecule type" value="Genomic_DNA"/>
</dbReference>